<dbReference type="AlphaFoldDB" id="A0AAD5XVJ1"/>
<gene>
    <name evidence="3" type="ORF">HK099_000347</name>
</gene>
<feature type="compositionally biased region" description="Polar residues" evidence="2">
    <location>
        <begin position="265"/>
        <end position="291"/>
    </location>
</feature>
<evidence type="ECO:0000313" key="4">
    <source>
        <dbReference type="Proteomes" id="UP001211065"/>
    </source>
</evidence>
<dbReference type="Proteomes" id="UP001211065">
    <property type="component" value="Unassembled WGS sequence"/>
</dbReference>
<feature type="region of interest" description="Disordered" evidence="2">
    <location>
        <begin position="253"/>
        <end position="291"/>
    </location>
</feature>
<reference evidence="3" key="1">
    <citation type="submission" date="2020-05" db="EMBL/GenBank/DDBJ databases">
        <title>Phylogenomic resolution of chytrid fungi.</title>
        <authorList>
            <person name="Stajich J.E."/>
            <person name="Amses K."/>
            <person name="Simmons R."/>
            <person name="Seto K."/>
            <person name="Myers J."/>
            <person name="Bonds A."/>
            <person name="Quandt C.A."/>
            <person name="Barry K."/>
            <person name="Liu P."/>
            <person name="Grigoriev I."/>
            <person name="Longcore J.E."/>
            <person name="James T.Y."/>
        </authorList>
    </citation>
    <scope>NUCLEOTIDE SEQUENCE</scope>
    <source>
        <strain evidence="3">JEL0476</strain>
    </source>
</reference>
<evidence type="ECO:0000256" key="1">
    <source>
        <dbReference type="SAM" id="Coils"/>
    </source>
</evidence>
<organism evidence="3 4">
    <name type="scientific">Clydaea vesicula</name>
    <dbReference type="NCBI Taxonomy" id="447962"/>
    <lineage>
        <taxon>Eukaryota</taxon>
        <taxon>Fungi</taxon>
        <taxon>Fungi incertae sedis</taxon>
        <taxon>Chytridiomycota</taxon>
        <taxon>Chytridiomycota incertae sedis</taxon>
        <taxon>Chytridiomycetes</taxon>
        <taxon>Lobulomycetales</taxon>
        <taxon>Lobulomycetaceae</taxon>
        <taxon>Clydaea</taxon>
    </lineage>
</organism>
<feature type="compositionally biased region" description="Basic and acidic residues" evidence="2">
    <location>
        <begin position="363"/>
        <end position="376"/>
    </location>
</feature>
<feature type="coiled-coil region" evidence="1">
    <location>
        <begin position="100"/>
        <end position="138"/>
    </location>
</feature>
<dbReference type="EMBL" id="JADGJW010001079">
    <property type="protein sequence ID" value="KAJ3207113.1"/>
    <property type="molecule type" value="Genomic_DNA"/>
</dbReference>
<feature type="compositionally biased region" description="Polar residues" evidence="2">
    <location>
        <begin position="480"/>
        <end position="497"/>
    </location>
</feature>
<feature type="compositionally biased region" description="Basic and acidic residues" evidence="2">
    <location>
        <begin position="410"/>
        <end position="419"/>
    </location>
</feature>
<feature type="region of interest" description="Disordered" evidence="2">
    <location>
        <begin position="349"/>
        <end position="497"/>
    </location>
</feature>
<feature type="compositionally biased region" description="Polar residues" evidence="2">
    <location>
        <begin position="384"/>
        <end position="405"/>
    </location>
</feature>
<evidence type="ECO:0000313" key="3">
    <source>
        <dbReference type="EMBL" id="KAJ3207113.1"/>
    </source>
</evidence>
<keyword evidence="4" id="KW-1185">Reference proteome</keyword>
<sequence>MILTPTESKITLSKHNLPDQLSKAAEPATINQVDLDSKNNYILQVQKRLRTLKKRQIKIEKYELIQDKSTLNQDQILAIKKKPEVDSLVKELDEILSAFLKTEKSDAKILKEEKLTFEKEVRAEFRNKEFNLKKANQEKIVQILRLYYILNNILPNATPNSVVSEGTLNVLFHFKAVLLGGDFKDSVAFASSTAKLLESYLSGSEQEFFNCNSDSKSFKELKEAVEFINSPPPPPVFQVSELINDELNHNDSSLTELEKSENSDKNAPQNESSDENTSIALQNPETNGNIYQQNNDIQLPIFNEHAVDIIPSHQRIIPSVFERKFPSQISFFNPSEVIDKTIAIHEKNASPESGHQAPTQQVNHHDGHVESERNDNTLEDVQGQEEQFSDLQNSNEKVTSPNSKSKAGHNNKEFGEGQHKPKRNWNKNRKRVSNVSKDVDSESYKPPVVVIVKKNQATSGNDQPVNSQQQQFKPKTQKKYNQVNQHVSGSSQQISKN</sequence>
<protein>
    <submittedName>
        <fullName evidence="3">Uncharacterized protein</fullName>
    </submittedName>
</protein>
<accession>A0AAD5XVJ1</accession>
<comment type="caution">
    <text evidence="3">The sequence shown here is derived from an EMBL/GenBank/DDBJ whole genome shotgun (WGS) entry which is preliminary data.</text>
</comment>
<keyword evidence="1" id="KW-0175">Coiled coil</keyword>
<proteinExistence type="predicted"/>
<feature type="compositionally biased region" description="Basic residues" evidence="2">
    <location>
        <begin position="420"/>
        <end position="432"/>
    </location>
</feature>
<feature type="compositionally biased region" description="Polar residues" evidence="2">
    <location>
        <begin position="455"/>
        <end position="467"/>
    </location>
</feature>
<name>A0AAD5XVJ1_9FUNG</name>
<evidence type="ECO:0000256" key="2">
    <source>
        <dbReference type="SAM" id="MobiDB-lite"/>
    </source>
</evidence>
<feature type="compositionally biased region" description="Polar residues" evidence="2">
    <location>
        <begin position="350"/>
        <end position="362"/>
    </location>
</feature>